<dbReference type="InterPro" id="IPR011990">
    <property type="entry name" value="TPR-like_helical_dom_sf"/>
</dbReference>
<dbReference type="SUPFAM" id="SSF48452">
    <property type="entry name" value="TPR-like"/>
    <property type="match status" value="1"/>
</dbReference>
<dbReference type="InterPro" id="IPR019734">
    <property type="entry name" value="TPR_rpt"/>
</dbReference>
<reference evidence="1" key="1">
    <citation type="submission" date="2018-05" db="EMBL/GenBank/DDBJ databases">
        <authorList>
            <person name="Lanie J.A."/>
            <person name="Ng W.-L."/>
            <person name="Kazmierczak K.M."/>
            <person name="Andrzejewski T.M."/>
            <person name="Davidsen T.M."/>
            <person name="Wayne K.J."/>
            <person name="Tettelin H."/>
            <person name="Glass J.I."/>
            <person name="Rusch D."/>
            <person name="Podicherti R."/>
            <person name="Tsui H.-C.T."/>
            <person name="Winkler M.E."/>
        </authorList>
    </citation>
    <scope>NUCLEOTIDE SEQUENCE</scope>
</reference>
<organism evidence="1">
    <name type="scientific">marine metagenome</name>
    <dbReference type="NCBI Taxonomy" id="408172"/>
    <lineage>
        <taxon>unclassified sequences</taxon>
        <taxon>metagenomes</taxon>
        <taxon>ecological metagenomes</taxon>
    </lineage>
</organism>
<evidence type="ECO:0000313" key="1">
    <source>
        <dbReference type="EMBL" id="SVB09216.1"/>
    </source>
</evidence>
<sequence>MIKPIKTAGIAMLLGVVMLPLAQAQTPAQNAAQEVVRRQAAIIELRNKLKEAGTVEQSGNIVAAAILYEEAQKRVESIGVGAKGIDAESAATIEGLTRVRLALGEKHTISGKLTEARKQVQRVLVLSPGNLTAREQLQAIDTQIEKLRGRMPSEETFEQVKDVVEEKIQAASLVQDGKLFYEMARYDEAEAKLRQATKIDPANRGATYYLHLVHEAKNMIQVKKRDETSRDSIKNVTKDWVAPSMSFNLGDAAAGEGLPTSNPLANVSPTNSYPDRIYTGPGRIRIHRLLNNVRLEKFPVSGIVDSLSLQDIVKDLHETIQTIDEDGVNIIIDQNTGVIAQSLDLLDPSLGGDPNDPFGMGGFPQAQEADQINIAQEVSITIDPPLSNVTLGQTLEIIMKLSNIPIKYSVE</sequence>
<dbReference type="Gene3D" id="1.25.40.10">
    <property type="entry name" value="Tetratricopeptide repeat domain"/>
    <property type="match status" value="1"/>
</dbReference>
<accession>A0A382B5Z5</accession>
<name>A0A382B5Z5_9ZZZZ</name>
<dbReference type="AlphaFoldDB" id="A0A382B5Z5"/>
<dbReference type="SMART" id="SM00028">
    <property type="entry name" value="TPR"/>
    <property type="match status" value="2"/>
</dbReference>
<protein>
    <submittedName>
        <fullName evidence="1">Uncharacterized protein</fullName>
    </submittedName>
</protein>
<dbReference type="EMBL" id="UINC01028362">
    <property type="protein sequence ID" value="SVB09216.1"/>
    <property type="molecule type" value="Genomic_DNA"/>
</dbReference>
<dbReference type="PROSITE" id="PS50005">
    <property type="entry name" value="TPR"/>
    <property type="match status" value="1"/>
</dbReference>
<feature type="non-terminal residue" evidence="1">
    <location>
        <position position="411"/>
    </location>
</feature>
<gene>
    <name evidence="1" type="ORF">METZ01_LOCUS162070</name>
</gene>
<proteinExistence type="predicted"/>